<name>A0ABD2AFF7_VESSQ</name>
<organism evidence="2 3">
    <name type="scientific">Vespula squamosa</name>
    <name type="common">Southern yellow jacket</name>
    <name type="synonym">Wasp</name>
    <dbReference type="NCBI Taxonomy" id="30214"/>
    <lineage>
        <taxon>Eukaryota</taxon>
        <taxon>Metazoa</taxon>
        <taxon>Ecdysozoa</taxon>
        <taxon>Arthropoda</taxon>
        <taxon>Hexapoda</taxon>
        <taxon>Insecta</taxon>
        <taxon>Pterygota</taxon>
        <taxon>Neoptera</taxon>
        <taxon>Endopterygota</taxon>
        <taxon>Hymenoptera</taxon>
        <taxon>Apocrita</taxon>
        <taxon>Aculeata</taxon>
        <taxon>Vespoidea</taxon>
        <taxon>Vespidae</taxon>
        <taxon>Vespinae</taxon>
        <taxon>Vespula</taxon>
    </lineage>
</organism>
<dbReference type="AlphaFoldDB" id="A0ABD2AFF7"/>
<comment type="caution">
    <text evidence="2">The sequence shown here is derived from an EMBL/GenBank/DDBJ whole genome shotgun (WGS) entry which is preliminary data.</text>
</comment>
<feature type="region of interest" description="Disordered" evidence="1">
    <location>
        <begin position="99"/>
        <end position="120"/>
    </location>
</feature>
<evidence type="ECO:0000313" key="2">
    <source>
        <dbReference type="EMBL" id="KAL2719351.1"/>
    </source>
</evidence>
<proteinExistence type="predicted"/>
<gene>
    <name evidence="2" type="ORF">V1478_010813</name>
</gene>
<dbReference type="EMBL" id="JAUDFV010000149">
    <property type="protein sequence ID" value="KAL2719351.1"/>
    <property type="molecule type" value="Genomic_DNA"/>
</dbReference>
<sequence length="136" mass="15160">MPGNDVSARNLEGVLIAIRELINEHELGSLVVEKSDVTAFGGTSLTQSRAIPNARAVDWDDGFGVRWGRLGWSSVGLGWKWQIHIDIRIEEWSRARRKWTSADGDGGGDDDYNDEDDDDDDDVWILGRSIDTVPFS</sequence>
<protein>
    <submittedName>
        <fullName evidence="2">Uncharacterized protein</fullName>
    </submittedName>
</protein>
<reference evidence="2 3" key="1">
    <citation type="journal article" date="2024" name="Ann. Entomol. Soc. Am.">
        <title>Genomic analyses of the southern and eastern yellowjacket wasps (Hymenoptera: Vespidae) reveal evolutionary signatures of social life.</title>
        <authorList>
            <person name="Catto M.A."/>
            <person name="Caine P.B."/>
            <person name="Orr S.E."/>
            <person name="Hunt B.G."/>
            <person name="Goodisman M.A.D."/>
        </authorList>
    </citation>
    <scope>NUCLEOTIDE SEQUENCE [LARGE SCALE GENOMIC DNA]</scope>
    <source>
        <strain evidence="2">233</strain>
        <tissue evidence="2">Head and thorax</tissue>
    </source>
</reference>
<evidence type="ECO:0000256" key="1">
    <source>
        <dbReference type="SAM" id="MobiDB-lite"/>
    </source>
</evidence>
<feature type="compositionally biased region" description="Acidic residues" evidence="1">
    <location>
        <begin position="106"/>
        <end position="120"/>
    </location>
</feature>
<keyword evidence="3" id="KW-1185">Reference proteome</keyword>
<accession>A0ABD2AFF7</accession>
<dbReference type="Proteomes" id="UP001607302">
    <property type="component" value="Unassembled WGS sequence"/>
</dbReference>
<evidence type="ECO:0000313" key="3">
    <source>
        <dbReference type="Proteomes" id="UP001607302"/>
    </source>
</evidence>